<dbReference type="KEGG" id="ptkz:JDV02_005777"/>
<protein>
    <submittedName>
        <fullName evidence="2">Uncharacterized protein</fullName>
    </submittedName>
</protein>
<evidence type="ECO:0000313" key="2">
    <source>
        <dbReference type="EMBL" id="UNI19597.1"/>
    </source>
</evidence>
<feature type="region of interest" description="Disordered" evidence="1">
    <location>
        <begin position="1"/>
        <end position="90"/>
    </location>
</feature>
<evidence type="ECO:0000256" key="1">
    <source>
        <dbReference type="SAM" id="MobiDB-lite"/>
    </source>
</evidence>
<sequence>MQTDAQLPKNTAPAGFAQLTGPACRRHCPDKGTTPRLKNSQPATPPSTDHLRRTDVPGLEGPGDLHRRRKRGSGRGTDCGCEDSMRAGHTDENGAAASLSLQNITLAQWGAKHAA</sequence>
<evidence type="ECO:0000313" key="3">
    <source>
        <dbReference type="Proteomes" id="UP000829364"/>
    </source>
</evidence>
<name>A0A9Q8QJ83_9HYPO</name>
<dbReference type="RefSeq" id="XP_047843078.1">
    <property type="nucleotide sequence ID" value="XM_047987094.1"/>
</dbReference>
<dbReference type="EMBL" id="CP086358">
    <property type="protein sequence ID" value="UNI19597.1"/>
    <property type="molecule type" value="Genomic_DNA"/>
</dbReference>
<dbReference type="AlphaFoldDB" id="A0A9Q8QJ83"/>
<proteinExistence type="predicted"/>
<gene>
    <name evidence="2" type="ORF">JDV02_005777</name>
</gene>
<accession>A0A9Q8QJ83</accession>
<organism evidence="2 3">
    <name type="scientific">Purpureocillium takamizusanense</name>
    <dbReference type="NCBI Taxonomy" id="2060973"/>
    <lineage>
        <taxon>Eukaryota</taxon>
        <taxon>Fungi</taxon>
        <taxon>Dikarya</taxon>
        <taxon>Ascomycota</taxon>
        <taxon>Pezizomycotina</taxon>
        <taxon>Sordariomycetes</taxon>
        <taxon>Hypocreomycetidae</taxon>
        <taxon>Hypocreales</taxon>
        <taxon>Ophiocordycipitaceae</taxon>
        <taxon>Purpureocillium</taxon>
    </lineage>
</organism>
<reference evidence="2" key="1">
    <citation type="submission" date="2021-11" db="EMBL/GenBank/DDBJ databases">
        <title>Purpureocillium_takamizusanense_genome.</title>
        <authorList>
            <person name="Nguyen N.-H."/>
        </authorList>
    </citation>
    <scope>NUCLEOTIDE SEQUENCE</scope>
    <source>
        <strain evidence="2">PT3</strain>
    </source>
</reference>
<keyword evidence="3" id="KW-1185">Reference proteome</keyword>
<dbReference type="GeneID" id="72067726"/>
<dbReference type="Proteomes" id="UP000829364">
    <property type="component" value="Chromosome 5"/>
</dbReference>